<reference evidence="1" key="2">
    <citation type="submission" date="2023-02" db="EMBL/GenBank/DDBJ databases">
        <authorList>
            <person name="Swenson N.G."/>
            <person name="Wegrzyn J.L."/>
            <person name="Mcevoy S.L."/>
        </authorList>
    </citation>
    <scope>NUCLEOTIDE SEQUENCE</scope>
    <source>
        <strain evidence="1">91603</strain>
        <tissue evidence="1">Leaf</tissue>
    </source>
</reference>
<keyword evidence="2" id="KW-1185">Reference proteome</keyword>
<comment type="caution">
    <text evidence="1">The sequence shown here is derived from an EMBL/GenBank/DDBJ whole genome shotgun (WGS) entry which is preliminary data.</text>
</comment>
<gene>
    <name evidence="1" type="ORF">LWI28_025627</name>
</gene>
<dbReference type="Proteomes" id="UP001064489">
    <property type="component" value="Unassembled WGS sequence"/>
</dbReference>
<accession>A0AAD5JH42</accession>
<proteinExistence type="predicted"/>
<protein>
    <submittedName>
        <fullName evidence="1">Uncharacterized protein</fullName>
    </submittedName>
</protein>
<name>A0AAD5JH42_ACENE</name>
<dbReference type="AlphaFoldDB" id="A0AAD5JH42"/>
<evidence type="ECO:0000313" key="1">
    <source>
        <dbReference type="EMBL" id="KAI9190537.1"/>
    </source>
</evidence>
<evidence type="ECO:0000313" key="2">
    <source>
        <dbReference type="Proteomes" id="UP001064489"/>
    </source>
</evidence>
<organism evidence="1 2">
    <name type="scientific">Acer negundo</name>
    <name type="common">Box elder</name>
    <dbReference type="NCBI Taxonomy" id="4023"/>
    <lineage>
        <taxon>Eukaryota</taxon>
        <taxon>Viridiplantae</taxon>
        <taxon>Streptophyta</taxon>
        <taxon>Embryophyta</taxon>
        <taxon>Tracheophyta</taxon>
        <taxon>Spermatophyta</taxon>
        <taxon>Magnoliopsida</taxon>
        <taxon>eudicotyledons</taxon>
        <taxon>Gunneridae</taxon>
        <taxon>Pentapetalae</taxon>
        <taxon>rosids</taxon>
        <taxon>malvids</taxon>
        <taxon>Sapindales</taxon>
        <taxon>Sapindaceae</taxon>
        <taxon>Hippocastanoideae</taxon>
        <taxon>Acereae</taxon>
        <taxon>Acer</taxon>
    </lineage>
</organism>
<dbReference type="EMBL" id="JAJSOW010000006">
    <property type="protein sequence ID" value="KAI9190537.1"/>
    <property type="molecule type" value="Genomic_DNA"/>
</dbReference>
<sequence length="85" mass="9922">MPSSCRHVGRPGFAVEFPVPPAARRDFSNQLLRRFLSLTHHSFSLGQKKHQRIWIQFSHYIQSGISVRTWLREIAVDFGSFDRLI</sequence>
<reference evidence="1" key="1">
    <citation type="journal article" date="2022" name="Plant J.">
        <title>Strategies of tolerance reflected in two North American maple genomes.</title>
        <authorList>
            <person name="McEvoy S.L."/>
            <person name="Sezen U.U."/>
            <person name="Trouern-Trend A."/>
            <person name="McMahon S.M."/>
            <person name="Schaberg P.G."/>
            <person name="Yang J."/>
            <person name="Wegrzyn J.L."/>
            <person name="Swenson N.G."/>
        </authorList>
    </citation>
    <scope>NUCLEOTIDE SEQUENCE</scope>
    <source>
        <strain evidence="1">91603</strain>
    </source>
</reference>